<dbReference type="SUPFAM" id="SSF51735">
    <property type="entry name" value="NAD(P)-binding Rossmann-fold domains"/>
    <property type="match status" value="1"/>
</dbReference>
<dbReference type="OrthoDB" id="9796561at2"/>
<dbReference type="Gene3D" id="1.10.1040.10">
    <property type="entry name" value="N-(1-d-carboxylethyl)-l-norvaline Dehydrogenase, domain 2"/>
    <property type="match status" value="1"/>
</dbReference>
<reference evidence="4 5" key="1">
    <citation type="submission" date="2018-08" db="EMBL/GenBank/DDBJ databases">
        <title>Genomic Encyclopedia of Type Strains, Phase IV (KMG-IV): sequencing the most valuable type-strain genomes for metagenomic binning, comparative biology and taxonomic classification.</title>
        <authorList>
            <person name="Goeker M."/>
        </authorList>
    </citation>
    <scope>NUCLEOTIDE SEQUENCE [LARGE SCALE GENOMIC DNA]</scope>
    <source>
        <strain evidence="4 5">DSM 23923</strain>
    </source>
</reference>
<evidence type="ECO:0000259" key="3">
    <source>
        <dbReference type="Pfam" id="PF08546"/>
    </source>
</evidence>
<dbReference type="InterPro" id="IPR013332">
    <property type="entry name" value="KPR_N"/>
</dbReference>
<keyword evidence="5" id="KW-1185">Reference proteome</keyword>
<dbReference type="InterPro" id="IPR008927">
    <property type="entry name" value="6-PGluconate_DH-like_C_sf"/>
</dbReference>
<dbReference type="GO" id="GO:0005737">
    <property type="term" value="C:cytoplasm"/>
    <property type="evidence" value="ECO:0007669"/>
    <property type="project" value="TreeGrafter"/>
</dbReference>
<evidence type="ECO:0000313" key="4">
    <source>
        <dbReference type="EMBL" id="REG11024.1"/>
    </source>
</evidence>
<dbReference type="Gene3D" id="3.40.50.720">
    <property type="entry name" value="NAD(P)-binding Rossmann-like Domain"/>
    <property type="match status" value="1"/>
</dbReference>
<name>A0A347ZSX0_9CHLR</name>
<dbReference type="Proteomes" id="UP000256388">
    <property type="component" value="Unassembled WGS sequence"/>
</dbReference>
<evidence type="ECO:0000313" key="5">
    <source>
        <dbReference type="Proteomes" id="UP000256388"/>
    </source>
</evidence>
<dbReference type="InterPro" id="IPR013752">
    <property type="entry name" value="KPA_reductase"/>
</dbReference>
<sequence>MKVLCIGAGAIGLLAGGSAAAQGAAVTFLVKPGQESKLAGREIHIQNQTQNWQVSDFTVVSSLKDLDRDEVFDAIFIAVKTFDTESVISQLEKAMINFRSILCLQNGVENEDKFRIAFPRAEIVAASVVSAVSRLDDTSIRVEKNRGIGLSGKDEYVQPVFAILKNAGLKPQIFADMRSMKWSKMLSNLFSNAVSGILDMSPNEVYSHKELFRIEKAQILETASVMRRSGLKIENLPGLPLRPLITIMRITPDVLLQPLLKKMVAGGRGEKMPSFYIEKMKGSSRSEVNDLNGAVVRKGEALSVPTPINRALTETFNLILKDAKARQAFSRHPEKLVETTAAVNRI</sequence>
<accession>A0A347ZSX0</accession>
<protein>
    <submittedName>
        <fullName evidence="4">Ketopantoate reductase</fullName>
    </submittedName>
</protein>
<dbReference type="InterPro" id="IPR051402">
    <property type="entry name" value="KPR-Related"/>
</dbReference>
<dbReference type="Pfam" id="PF08546">
    <property type="entry name" value="ApbA_C"/>
    <property type="match status" value="1"/>
</dbReference>
<comment type="caution">
    <text evidence="4">The sequence shown here is derived from an EMBL/GenBank/DDBJ whole genome shotgun (WGS) entry which is preliminary data.</text>
</comment>
<feature type="domain" description="Ketopantoate reductase N-terminal" evidence="2">
    <location>
        <begin position="4"/>
        <end position="145"/>
    </location>
</feature>
<dbReference type="PANTHER" id="PTHR21708">
    <property type="entry name" value="PROBABLE 2-DEHYDROPANTOATE 2-REDUCTASE"/>
    <property type="match status" value="1"/>
</dbReference>
<evidence type="ECO:0000259" key="2">
    <source>
        <dbReference type="Pfam" id="PF02558"/>
    </source>
</evidence>
<dbReference type="EMBL" id="QUMS01000001">
    <property type="protein sequence ID" value="REG11024.1"/>
    <property type="molecule type" value="Genomic_DNA"/>
</dbReference>
<dbReference type="SUPFAM" id="SSF48179">
    <property type="entry name" value="6-phosphogluconate dehydrogenase C-terminal domain-like"/>
    <property type="match status" value="1"/>
</dbReference>
<proteinExistence type="predicted"/>
<dbReference type="InterPro" id="IPR013328">
    <property type="entry name" value="6PGD_dom2"/>
</dbReference>
<dbReference type="AlphaFoldDB" id="A0A347ZSX0"/>
<dbReference type="PANTHER" id="PTHR21708:SF26">
    <property type="entry name" value="2-DEHYDROPANTOATE 2-REDUCTASE"/>
    <property type="match status" value="1"/>
</dbReference>
<evidence type="ECO:0000256" key="1">
    <source>
        <dbReference type="SAM" id="SignalP"/>
    </source>
</evidence>
<dbReference type="RefSeq" id="WP_116224173.1">
    <property type="nucleotide sequence ID" value="NZ_AP018437.1"/>
</dbReference>
<dbReference type="InterPro" id="IPR036291">
    <property type="entry name" value="NAD(P)-bd_dom_sf"/>
</dbReference>
<keyword evidence="1" id="KW-0732">Signal</keyword>
<feature type="domain" description="Ketopantoate reductase C-terminal" evidence="3">
    <location>
        <begin position="176"/>
        <end position="316"/>
    </location>
</feature>
<organism evidence="4 5">
    <name type="scientific">Pelolinea submarina</name>
    <dbReference type="NCBI Taxonomy" id="913107"/>
    <lineage>
        <taxon>Bacteria</taxon>
        <taxon>Bacillati</taxon>
        <taxon>Chloroflexota</taxon>
        <taxon>Anaerolineae</taxon>
        <taxon>Anaerolineales</taxon>
        <taxon>Anaerolineaceae</taxon>
        <taxon>Pelolinea</taxon>
    </lineage>
</organism>
<feature type="signal peptide" evidence="1">
    <location>
        <begin position="1"/>
        <end position="20"/>
    </location>
</feature>
<gene>
    <name evidence="4" type="ORF">DFR64_0896</name>
</gene>
<feature type="chain" id="PRO_5030063624" evidence="1">
    <location>
        <begin position="21"/>
        <end position="346"/>
    </location>
</feature>
<dbReference type="Pfam" id="PF02558">
    <property type="entry name" value="ApbA"/>
    <property type="match status" value="1"/>
</dbReference>